<keyword evidence="5" id="KW-0560">Oxidoreductase</keyword>
<keyword evidence="10" id="KW-1185">Reference proteome</keyword>
<evidence type="ECO:0000256" key="3">
    <source>
        <dbReference type="ARBA" id="ARBA00022617"/>
    </source>
</evidence>
<name>A0A072U5Z7_MEDTR</name>
<reference evidence="8 10" key="1">
    <citation type="journal article" date="2011" name="Nature">
        <title>The Medicago genome provides insight into the evolution of rhizobial symbioses.</title>
        <authorList>
            <person name="Young N.D."/>
            <person name="Debelle F."/>
            <person name="Oldroyd G.E."/>
            <person name="Geurts R."/>
            <person name="Cannon S.B."/>
            <person name="Udvardi M.K."/>
            <person name="Benedito V.A."/>
            <person name="Mayer K.F."/>
            <person name="Gouzy J."/>
            <person name="Schoof H."/>
            <person name="Van de Peer Y."/>
            <person name="Proost S."/>
            <person name="Cook D.R."/>
            <person name="Meyers B.C."/>
            <person name="Spannagl M."/>
            <person name="Cheung F."/>
            <person name="De Mita S."/>
            <person name="Krishnakumar V."/>
            <person name="Gundlach H."/>
            <person name="Zhou S."/>
            <person name="Mudge J."/>
            <person name="Bharti A.K."/>
            <person name="Murray J.D."/>
            <person name="Naoumkina M.A."/>
            <person name="Rosen B."/>
            <person name="Silverstein K.A."/>
            <person name="Tang H."/>
            <person name="Rombauts S."/>
            <person name="Zhao P.X."/>
            <person name="Zhou P."/>
            <person name="Barbe V."/>
            <person name="Bardou P."/>
            <person name="Bechner M."/>
            <person name="Bellec A."/>
            <person name="Berger A."/>
            <person name="Berges H."/>
            <person name="Bidwell S."/>
            <person name="Bisseling T."/>
            <person name="Choisne N."/>
            <person name="Couloux A."/>
            <person name="Denny R."/>
            <person name="Deshpande S."/>
            <person name="Dai X."/>
            <person name="Doyle J.J."/>
            <person name="Dudez A.M."/>
            <person name="Farmer A.D."/>
            <person name="Fouteau S."/>
            <person name="Franken C."/>
            <person name="Gibelin C."/>
            <person name="Gish J."/>
            <person name="Goldstein S."/>
            <person name="Gonzalez A.J."/>
            <person name="Green P.J."/>
            <person name="Hallab A."/>
            <person name="Hartog M."/>
            <person name="Hua A."/>
            <person name="Humphray S.J."/>
            <person name="Jeong D.H."/>
            <person name="Jing Y."/>
            <person name="Jocker A."/>
            <person name="Kenton S.M."/>
            <person name="Kim D.J."/>
            <person name="Klee K."/>
            <person name="Lai H."/>
            <person name="Lang C."/>
            <person name="Lin S."/>
            <person name="Macmil S.L."/>
            <person name="Magdelenat G."/>
            <person name="Matthews L."/>
            <person name="McCorrison J."/>
            <person name="Monaghan E.L."/>
            <person name="Mun J.H."/>
            <person name="Najar F.Z."/>
            <person name="Nicholson C."/>
            <person name="Noirot C."/>
            <person name="O'Bleness M."/>
            <person name="Paule C.R."/>
            <person name="Poulain J."/>
            <person name="Prion F."/>
            <person name="Qin B."/>
            <person name="Qu C."/>
            <person name="Retzel E.F."/>
            <person name="Riddle C."/>
            <person name="Sallet E."/>
            <person name="Samain S."/>
            <person name="Samson N."/>
            <person name="Sanders I."/>
            <person name="Saurat O."/>
            <person name="Scarpelli C."/>
            <person name="Schiex T."/>
            <person name="Segurens B."/>
            <person name="Severin A.J."/>
            <person name="Sherrier D.J."/>
            <person name="Shi R."/>
            <person name="Sims S."/>
            <person name="Singer S.R."/>
            <person name="Sinharoy S."/>
            <person name="Sterck L."/>
            <person name="Viollet A."/>
            <person name="Wang B.B."/>
            <person name="Wang K."/>
            <person name="Wang M."/>
            <person name="Wang X."/>
            <person name="Warfsmann J."/>
            <person name="Weissenbach J."/>
            <person name="White D.D."/>
            <person name="White J.D."/>
            <person name="Wiley G.B."/>
            <person name="Wincker P."/>
            <person name="Xing Y."/>
            <person name="Yang L."/>
            <person name="Yao Z."/>
            <person name="Ying F."/>
            <person name="Zhai J."/>
            <person name="Zhou L."/>
            <person name="Zuber A."/>
            <person name="Denarie J."/>
            <person name="Dixon R.A."/>
            <person name="May G.D."/>
            <person name="Schwartz D.C."/>
            <person name="Rogers J."/>
            <person name="Quetier F."/>
            <person name="Town C.D."/>
            <person name="Roe B.A."/>
        </authorList>
    </citation>
    <scope>NUCLEOTIDE SEQUENCE [LARGE SCALE GENOMIC DNA]</scope>
    <source>
        <strain evidence="8">A17</strain>
        <strain evidence="9 10">cv. Jemalong A17</strain>
    </source>
</reference>
<dbReference type="GO" id="GO:0004497">
    <property type="term" value="F:monooxygenase activity"/>
    <property type="evidence" value="ECO:0007669"/>
    <property type="project" value="UniProtKB-KW"/>
</dbReference>
<dbReference type="PANTHER" id="PTHR24296">
    <property type="entry name" value="CYTOCHROME P450"/>
    <property type="match status" value="1"/>
</dbReference>
<gene>
    <name evidence="8" type="ordered locus">MTR_6g004570</name>
</gene>
<dbReference type="EnsemblPlants" id="KEH24771">
    <property type="protein sequence ID" value="KEH24771"/>
    <property type="gene ID" value="MTR_6g004570"/>
</dbReference>
<dbReference type="EMBL" id="CM001222">
    <property type="protein sequence ID" value="KEH24771.1"/>
    <property type="molecule type" value="Genomic_DNA"/>
</dbReference>
<dbReference type="Proteomes" id="UP000002051">
    <property type="component" value="Chromosome 6"/>
</dbReference>
<evidence type="ECO:0000256" key="1">
    <source>
        <dbReference type="ARBA" id="ARBA00001971"/>
    </source>
</evidence>
<dbReference type="Gene3D" id="1.10.630.10">
    <property type="entry name" value="Cytochrome P450"/>
    <property type="match status" value="1"/>
</dbReference>
<reference evidence="8 10" key="2">
    <citation type="journal article" date="2014" name="BMC Genomics">
        <title>An improved genome release (version Mt4.0) for the model legume Medicago truncatula.</title>
        <authorList>
            <person name="Tang H."/>
            <person name="Krishnakumar V."/>
            <person name="Bidwell S."/>
            <person name="Rosen B."/>
            <person name="Chan A."/>
            <person name="Zhou S."/>
            <person name="Gentzbittel L."/>
            <person name="Childs K.L."/>
            <person name="Yandell M."/>
            <person name="Gundlach H."/>
            <person name="Mayer K.F."/>
            <person name="Schwartz D.C."/>
            <person name="Town C.D."/>
        </authorList>
    </citation>
    <scope>GENOME REANNOTATION</scope>
    <source>
        <strain evidence="8">A17</strain>
        <strain evidence="9 10">cv. Jemalong A17</strain>
    </source>
</reference>
<dbReference type="SUPFAM" id="SSF48264">
    <property type="entry name" value="Cytochrome P450"/>
    <property type="match status" value="1"/>
</dbReference>
<organism evidence="8 10">
    <name type="scientific">Medicago truncatula</name>
    <name type="common">Barrel medic</name>
    <name type="synonym">Medicago tribuloides</name>
    <dbReference type="NCBI Taxonomy" id="3880"/>
    <lineage>
        <taxon>Eukaryota</taxon>
        <taxon>Viridiplantae</taxon>
        <taxon>Streptophyta</taxon>
        <taxon>Embryophyta</taxon>
        <taxon>Tracheophyta</taxon>
        <taxon>Spermatophyta</taxon>
        <taxon>Magnoliopsida</taxon>
        <taxon>eudicotyledons</taxon>
        <taxon>Gunneridae</taxon>
        <taxon>Pentapetalae</taxon>
        <taxon>rosids</taxon>
        <taxon>fabids</taxon>
        <taxon>Fabales</taxon>
        <taxon>Fabaceae</taxon>
        <taxon>Papilionoideae</taxon>
        <taxon>50 kb inversion clade</taxon>
        <taxon>NPAAA clade</taxon>
        <taxon>Hologalegina</taxon>
        <taxon>IRL clade</taxon>
        <taxon>Trifolieae</taxon>
        <taxon>Medicago</taxon>
    </lineage>
</organism>
<proteinExistence type="inferred from homology"/>
<protein>
    <submittedName>
        <fullName evidence="8">Cytochrome P450 family protein</fullName>
    </submittedName>
</protein>
<dbReference type="AlphaFoldDB" id="A0A072U5Z7"/>
<reference evidence="9" key="3">
    <citation type="submission" date="2015-04" db="UniProtKB">
        <authorList>
            <consortium name="EnsemblPlants"/>
        </authorList>
    </citation>
    <scope>IDENTIFICATION</scope>
    <source>
        <strain evidence="9">cv. Jemalong A17</strain>
    </source>
</reference>
<dbReference type="Pfam" id="PF00067">
    <property type="entry name" value="p450"/>
    <property type="match status" value="1"/>
</dbReference>
<keyword evidence="4" id="KW-0479">Metal-binding</keyword>
<dbReference type="GO" id="GO:0020037">
    <property type="term" value="F:heme binding"/>
    <property type="evidence" value="ECO:0007669"/>
    <property type="project" value="InterPro"/>
</dbReference>
<dbReference type="GO" id="GO:0005506">
    <property type="term" value="F:iron ion binding"/>
    <property type="evidence" value="ECO:0007669"/>
    <property type="project" value="InterPro"/>
</dbReference>
<evidence type="ECO:0000256" key="7">
    <source>
        <dbReference type="ARBA" id="ARBA00023033"/>
    </source>
</evidence>
<evidence type="ECO:0000313" key="10">
    <source>
        <dbReference type="Proteomes" id="UP000002051"/>
    </source>
</evidence>
<accession>A0A072U5Z7</accession>
<keyword evidence="6" id="KW-0408">Iron</keyword>
<keyword evidence="7" id="KW-0503">Monooxygenase</keyword>
<evidence type="ECO:0000256" key="2">
    <source>
        <dbReference type="ARBA" id="ARBA00010617"/>
    </source>
</evidence>
<keyword evidence="3" id="KW-0349">Heme</keyword>
<evidence type="ECO:0000256" key="4">
    <source>
        <dbReference type="ARBA" id="ARBA00022723"/>
    </source>
</evidence>
<comment type="similarity">
    <text evidence="2">Belongs to the cytochrome P450 family.</text>
</comment>
<dbReference type="InterPro" id="IPR001128">
    <property type="entry name" value="Cyt_P450"/>
</dbReference>
<dbReference type="GO" id="GO:0016705">
    <property type="term" value="F:oxidoreductase activity, acting on paired donors, with incorporation or reduction of molecular oxygen"/>
    <property type="evidence" value="ECO:0007669"/>
    <property type="project" value="InterPro"/>
</dbReference>
<sequence>MTEACKVFDKFLFSCIASKREELKQNCNKNEINVESDDAHHVDLLTTLIREEKNKDSESESIIDKFLRDAAFNLFVAGRDTITSALTWLFYLVATHPLVEAKIVRRALPMCVRFRRLFNLAENKSNTVSVMCGLGYYSDKWQWKLDLEGGYMVLRLLRNRFPTKDNLVARDIIPLDAKMCGSGCAEIESAQHLFLFYTIFASLWNLAWEWIGVFLVDLYHIQDPFVQFVYSSGGVRVCRSFLQLVWLSCAWVM</sequence>
<dbReference type="HOGENOM" id="CLU_1099917_0_0_1"/>
<evidence type="ECO:0000313" key="9">
    <source>
        <dbReference type="EnsemblPlants" id="KEH24771"/>
    </source>
</evidence>
<evidence type="ECO:0000256" key="6">
    <source>
        <dbReference type="ARBA" id="ARBA00023004"/>
    </source>
</evidence>
<dbReference type="InterPro" id="IPR036396">
    <property type="entry name" value="Cyt_P450_sf"/>
</dbReference>
<evidence type="ECO:0000313" key="8">
    <source>
        <dbReference type="EMBL" id="KEH24771.1"/>
    </source>
</evidence>
<evidence type="ECO:0000256" key="5">
    <source>
        <dbReference type="ARBA" id="ARBA00023002"/>
    </source>
</evidence>
<comment type="cofactor">
    <cofactor evidence="1">
        <name>heme</name>
        <dbReference type="ChEBI" id="CHEBI:30413"/>
    </cofactor>
</comment>